<dbReference type="InterPro" id="IPR004198">
    <property type="entry name" value="Znf_C5HC2"/>
</dbReference>
<evidence type="ECO:0000313" key="11">
    <source>
        <dbReference type="EnsemblPlants" id="OBART10G19610.1"/>
    </source>
</evidence>
<dbReference type="Pfam" id="PF02928">
    <property type="entry name" value="zf-C5HC2"/>
    <property type="match status" value="1"/>
</dbReference>
<keyword evidence="3" id="KW-0560">Oxidoreductase</keyword>
<evidence type="ECO:0000256" key="8">
    <source>
        <dbReference type="SAM" id="MobiDB-lite"/>
    </source>
</evidence>
<organism evidence="11">
    <name type="scientific">Oryza barthii</name>
    <dbReference type="NCBI Taxonomy" id="65489"/>
    <lineage>
        <taxon>Eukaryota</taxon>
        <taxon>Viridiplantae</taxon>
        <taxon>Streptophyta</taxon>
        <taxon>Embryophyta</taxon>
        <taxon>Tracheophyta</taxon>
        <taxon>Spermatophyta</taxon>
        <taxon>Magnoliopsida</taxon>
        <taxon>Liliopsida</taxon>
        <taxon>Poales</taxon>
        <taxon>Poaceae</taxon>
        <taxon>BOP clade</taxon>
        <taxon>Oryzoideae</taxon>
        <taxon>Oryzeae</taxon>
        <taxon>Oryzinae</taxon>
        <taxon>Oryza</taxon>
    </lineage>
</organism>
<dbReference type="InterPro" id="IPR003347">
    <property type="entry name" value="JmjC_dom"/>
</dbReference>
<dbReference type="Proteomes" id="UP000026960">
    <property type="component" value="Chromosome 10"/>
</dbReference>
<dbReference type="GO" id="GO:0000792">
    <property type="term" value="C:heterochromatin"/>
    <property type="evidence" value="ECO:0007669"/>
    <property type="project" value="EnsemblPlants"/>
</dbReference>
<name>A0A0D3HGY7_9ORYZ</name>
<sequence length="921" mass="103071">MWHPYLPPLPKSPVSAPCAIVDRGGEVASSSRGGDPPVPLFFFLFFLNLNLTTTRRGEEVQNHRWRAETPMQQVEGRNCLPAEVRIGLETLKRRRLERMRLTAQNNAGDGPPVPARSGGDALRTPANCGVRLHANNGTALPSGTTQNKDPFAKCRVDKFDMSSLEWIDKIEECPVYYPTKEEFEDPIGYIQKIAPVASKYGICKIVSPVSASVPAGVVLMKEQPGFKFMTRVQPLRLAKWAEDDTVTFFMSERKYTFRDYEKMANKVFAKKYSSASCLPAKYVEEEFWREIAFGKMDFVEYACDVDGSAFSSSPHDQLGKSNWNLKNFSRLSNSVLRLLQTPIPGVTDPMLYIGMLFSMFAWHVEDHYLYSINYHHCGAFKTWYGIPGDAAPGFEKVASQFVYNKDILVGEGEDAAFDVLLGKTTMFPPNVLLDHNIPVYKAVQKPGEFVITFPRSYHAGFSHGFNCGEAVNFAISDWFPLGSVASRRYALLNRTPLLAHEELLCRSAVLLSHKLLNSDPKSLNKSEHPHSQCCLKSCFVQLMRFQRNTRGLLAKMGSQIHYKPKTYPNLSCSMCRRDCYITHVLCGCNFDPVCLHHEQELRSCPCKSNRVVYVREDIQELEALSRKFEKDICLDKEISGFDSYKQAEKNEPFFEITRNLRNTEANLIEDAFSGATAADAAKSSPATSTLTSFAQHDVPVLAEAIVCANQADQLYSTTKQTISSPLVKGTDAVGANSSSMADANNGTGSCNASAVEYSGNSDSESEIFRVKRRSGVSVKPASDAKTSNLRLKKVCPEIQQHNKRPEDYGHCSVPSGRMSMKNLNSSSSCGEEHWRMKRRQLETQQDESSYSAKQKSYSYPSTSYSFRGEFVEMSRDAAAEVRPKRLKIRLPSSSTNRVVEQGSSGQRFTRDDKSLGCWPAI</sequence>
<dbReference type="SUPFAM" id="SSF51197">
    <property type="entry name" value="Clavaminate synthase-like"/>
    <property type="match status" value="1"/>
</dbReference>
<dbReference type="PaxDb" id="65489-OBART10G19610.1"/>
<dbReference type="Pfam" id="PF02375">
    <property type="entry name" value="JmjN"/>
    <property type="match status" value="1"/>
</dbReference>
<evidence type="ECO:0008006" key="13">
    <source>
        <dbReference type="Google" id="ProtNLM"/>
    </source>
</evidence>
<feature type="region of interest" description="Disordered" evidence="8">
    <location>
        <begin position="803"/>
        <end position="854"/>
    </location>
</feature>
<keyword evidence="7" id="KW-0539">Nucleus</keyword>
<dbReference type="GO" id="GO:0045815">
    <property type="term" value="P:transcription initiation-coupled chromatin remodeling"/>
    <property type="evidence" value="ECO:0007669"/>
    <property type="project" value="EnsemblPlants"/>
</dbReference>
<feature type="region of interest" description="Disordered" evidence="8">
    <location>
        <begin position="892"/>
        <end position="913"/>
    </location>
</feature>
<comment type="cofactor">
    <cofactor evidence="1">
        <name>Fe(2+)</name>
        <dbReference type="ChEBI" id="CHEBI:29033"/>
    </cofactor>
</comment>
<feature type="domain" description="JmjN" evidence="9">
    <location>
        <begin position="173"/>
        <end position="214"/>
    </location>
</feature>
<dbReference type="GO" id="GO:0048439">
    <property type="term" value="P:flower morphogenesis"/>
    <property type="evidence" value="ECO:0007669"/>
    <property type="project" value="EnsemblPlants"/>
</dbReference>
<keyword evidence="2" id="KW-0479">Metal-binding</keyword>
<dbReference type="GO" id="GO:0005634">
    <property type="term" value="C:nucleus"/>
    <property type="evidence" value="ECO:0007669"/>
    <property type="project" value="TreeGrafter"/>
</dbReference>
<dbReference type="SMART" id="SM00545">
    <property type="entry name" value="JmjN"/>
    <property type="match status" value="1"/>
</dbReference>
<feature type="compositionally biased region" description="Polar residues" evidence="8">
    <location>
        <begin position="892"/>
        <end position="907"/>
    </location>
</feature>
<dbReference type="AlphaFoldDB" id="A0A0D3HGY7"/>
<accession>A0A0D3HGY7</accession>
<evidence type="ECO:0000256" key="4">
    <source>
        <dbReference type="ARBA" id="ARBA00023004"/>
    </source>
</evidence>
<evidence type="ECO:0000256" key="7">
    <source>
        <dbReference type="ARBA" id="ARBA00023242"/>
    </source>
</evidence>
<proteinExistence type="predicted"/>
<dbReference type="eggNOG" id="KOG1246">
    <property type="taxonomic scope" value="Eukaryota"/>
</dbReference>
<protein>
    <recommendedName>
        <fullName evidence="13">JmjC domain-containing protein</fullName>
    </recommendedName>
</protein>
<evidence type="ECO:0000256" key="1">
    <source>
        <dbReference type="ARBA" id="ARBA00001954"/>
    </source>
</evidence>
<keyword evidence="4" id="KW-0408">Iron</keyword>
<dbReference type="EnsemblPlants" id="OBART10G19610.1">
    <property type="protein sequence ID" value="OBART10G19610.1"/>
    <property type="gene ID" value="OBART10G19610"/>
</dbReference>
<evidence type="ECO:0000259" key="9">
    <source>
        <dbReference type="PROSITE" id="PS51183"/>
    </source>
</evidence>
<reference evidence="11" key="1">
    <citation type="journal article" date="2009" name="Rice">
        <title>De Novo Next Generation Sequencing of Plant Genomes.</title>
        <authorList>
            <person name="Rounsley S."/>
            <person name="Marri P.R."/>
            <person name="Yu Y."/>
            <person name="He R."/>
            <person name="Sisneros N."/>
            <person name="Goicoechea J.L."/>
            <person name="Lee S.J."/>
            <person name="Angelova A."/>
            <person name="Kudrna D."/>
            <person name="Luo M."/>
            <person name="Affourtit J."/>
            <person name="Desany B."/>
            <person name="Knight J."/>
            <person name="Niazi F."/>
            <person name="Egholm M."/>
            <person name="Wing R.A."/>
        </authorList>
    </citation>
    <scope>NUCLEOTIDE SEQUENCE [LARGE SCALE GENOMIC DNA]</scope>
    <source>
        <strain evidence="11">cv. IRGC 105608</strain>
    </source>
</reference>
<keyword evidence="12" id="KW-1185">Reference proteome</keyword>
<feature type="domain" description="JmjC" evidence="10">
    <location>
        <begin position="320"/>
        <end position="490"/>
    </location>
</feature>
<evidence type="ECO:0000256" key="5">
    <source>
        <dbReference type="ARBA" id="ARBA00023015"/>
    </source>
</evidence>
<dbReference type="GO" id="GO:0046872">
    <property type="term" value="F:metal ion binding"/>
    <property type="evidence" value="ECO:0007669"/>
    <property type="project" value="UniProtKB-KW"/>
</dbReference>
<dbReference type="PROSITE" id="PS51183">
    <property type="entry name" value="JMJN"/>
    <property type="match status" value="1"/>
</dbReference>
<evidence type="ECO:0000259" key="10">
    <source>
        <dbReference type="PROSITE" id="PS51184"/>
    </source>
</evidence>
<dbReference type="SMART" id="SM00558">
    <property type="entry name" value="JmjC"/>
    <property type="match status" value="1"/>
</dbReference>
<dbReference type="InterPro" id="IPR003349">
    <property type="entry name" value="JmjN"/>
</dbReference>
<evidence type="ECO:0000313" key="12">
    <source>
        <dbReference type="Proteomes" id="UP000026960"/>
    </source>
</evidence>
<dbReference type="PROSITE" id="PS51184">
    <property type="entry name" value="JMJC"/>
    <property type="match status" value="1"/>
</dbReference>
<keyword evidence="5" id="KW-0805">Transcription regulation</keyword>
<evidence type="ECO:0000256" key="2">
    <source>
        <dbReference type="ARBA" id="ARBA00022723"/>
    </source>
</evidence>
<dbReference type="PANTHER" id="PTHR10694:SF107">
    <property type="entry name" value="LYSINE-SPECIFIC DEMETHYLASE JMJ706"/>
    <property type="match status" value="1"/>
</dbReference>
<dbReference type="Pfam" id="PF02373">
    <property type="entry name" value="JmjC"/>
    <property type="match status" value="1"/>
</dbReference>
<dbReference type="Gramene" id="OBART10G19610.1">
    <property type="protein sequence ID" value="OBART10G19610.1"/>
    <property type="gene ID" value="OBART10G19610"/>
</dbReference>
<evidence type="ECO:0000256" key="3">
    <source>
        <dbReference type="ARBA" id="ARBA00023002"/>
    </source>
</evidence>
<dbReference type="FunFam" id="2.60.120.650:FF:000016">
    <property type="entry name" value="Lysine-specific demethylase isoform A"/>
    <property type="match status" value="1"/>
</dbReference>
<reference evidence="11" key="2">
    <citation type="submission" date="2015-03" db="UniProtKB">
        <authorList>
            <consortium name="EnsemblPlants"/>
        </authorList>
    </citation>
    <scope>IDENTIFICATION</scope>
</reference>
<dbReference type="Gene3D" id="2.60.120.650">
    <property type="entry name" value="Cupin"/>
    <property type="match status" value="1"/>
</dbReference>
<dbReference type="GO" id="GO:0032454">
    <property type="term" value="F:histone H3K9 demethylase activity"/>
    <property type="evidence" value="ECO:0007669"/>
    <property type="project" value="EnsemblPlants"/>
</dbReference>
<dbReference type="STRING" id="65489.A0A0D3HGY7"/>
<evidence type="ECO:0000256" key="6">
    <source>
        <dbReference type="ARBA" id="ARBA00023163"/>
    </source>
</evidence>
<keyword evidence="6" id="KW-0804">Transcription</keyword>
<dbReference type="PANTHER" id="PTHR10694">
    <property type="entry name" value="LYSINE-SPECIFIC DEMETHYLASE"/>
    <property type="match status" value="1"/>
</dbReference>
<dbReference type="GO" id="GO:0016491">
    <property type="term" value="F:oxidoreductase activity"/>
    <property type="evidence" value="ECO:0007669"/>
    <property type="project" value="UniProtKB-KW"/>
</dbReference>